<comment type="caution">
    <text evidence="4">The sequence shown here is derived from an EMBL/GenBank/DDBJ whole genome shotgun (WGS) entry which is preliminary data.</text>
</comment>
<dbReference type="SUPFAM" id="SSF109910">
    <property type="entry name" value="YgfY-like"/>
    <property type="match status" value="1"/>
</dbReference>
<sequence length="96" mass="10918">MTGDQISGDEAGLRRRLLFQSRHRGVKELDLILGRFAEAHLAGFGMAELQQFAVLLGEPDPDIYDWLVGRVPLPTRLQNPLMQRLLDFTNREKTSL</sequence>
<reference evidence="5" key="1">
    <citation type="submission" date="2023-08" db="EMBL/GenBank/DDBJ databases">
        <title>Rhodospirillaceae gen. nov., a novel taxon isolated from the Yangtze River Yuezi River estuary sludge.</title>
        <authorList>
            <person name="Ruan L."/>
        </authorList>
    </citation>
    <scope>NUCLEOTIDE SEQUENCE [LARGE SCALE GENOMIC DNA]</scope>
    <source>
        <strain evidence="5">R-7</strain>
    </source>
</reference>
<dbReference type="InterPro" id="IPR036714">
    <property type="entry name" value="SDH_sf"/>
</dbReference>
<keyword evidence="3" id="KW-0143">Chaperone</keyword>
<dbReference type="RefSeq" id="WP_379955430.1">
    <property type="nucleotide sequence ID" value="NZ_JAUYVI010000003.1"/>
</dbReference>
<keyword evidence="5" id="KW-1185">Reference proteome</keyword>
<evidence type="ECO:0000256" key="3">
    <source>
        <dbReference type="ARBA" id="ARBA00023186"/>
    </source>
</evidence>
<evidence type="ECO:0000313" key="5">
    <source>
        <dbReference type="Proteomes" id="UP001230156"/>
    </source>
</evidence>
<evidence type="ECO:0000256" key="1">
    <source>
        <dbReference type="ARBA" id="ARBA00008571"/>
    </source>
</evidence>
<comment type="similarity">
    <text evidence="1">Belongs to the SdhE FAD assembly factor family.</text>
</comment>
<protein>
    <recommendedName>
        <fullName evidence="2">FAD assembly factor SdhE</fullName>
    </recommendedName>
</protein>
<dbReference type="EMBL" id="JAUYVI010000003">
    <property type="protein sequence ID" value="MDQ7247985.1"/>
    <property type="molecule type" value="Genomic_DNA"/>
</dbReference>
<gene>
    <name evidence="4" type="ORF">Q8A70_09925</name>
</gene>
<dbReference type="PANTHER" id="PTHR12469:SF2">
    <property type="entry name" value="SUCCINATE DEHYDROGENASE ASSEMBLY FACTOR 2, MITOCHONDRIAL"/>
    <property type="match status" value="1"/>
</dbReference>
<evidence type="ECO:0000256" key="2">
    <source>
        <dbReference type="ARBA" id="ARBA00019418"/>
    </source>
</evidence>
<evidence type="ECO:0000313" key="4">
    <source>
        <dbReference type="EMBL" id="MDQ7247985.1"/>
    </source>
</evidence>
<dbReference type="InterPro" id="IPR005631">
    <property type="entry name" value="SDH"/>
</dbReference>
<dbReference type="Pfam" id="PF03937">
    <property type="entry name" value="Sdh5"/>
    <property type="match status" value="1"/>
</dbReference>
<dbReference type="Proteomes" id="UP001230156">
    <property type="component" value="Unassembled WGS sequence"/>
</dbReference>
<proteinExistence type="inferred from homology"/>
<organism evidence="4 5">
    <name type="scientific">Dongia sedimenti</name>
    <dbReference type="NCBI Taxonomy" id="3064282"/>
    <lineage>
        <taxon>Bacteria</taxon>
        <taxon>Pseudomonadati</taxon>
        <taxon>Pseudomonadota</taxon>
        <taxon>Alphaproteobacteria</taxon>
        <taxon>Rhodospirillales</taxon>
        <taxon>Dongiaceae</taxon>
        <taxon>Dongia</taxon>
    </lineage>
</organism>
<accession>A0ABU0YJU2</accession>
<dbReference type="Gene3D" id="1.10.150.250">
    <property type="entry name" value="Flavinator of succinate dehydrogenase"/>
    <property type="match status" value="1"/>
</dbReference>
<name>A0ABU0YJU2_9PROT</name>
<dbReference type="PANTHER" id="PTHR12469">
    <property type="entry name" value="PROTEIN EMI5 HOMOLOG, MITOCHONDRIAL"/>
    <property type="match status" value="1"/>
</dbReference>